<evidence type="ECO:0000313" key="7">
    <source>
        <dbReference type="EnsemblPlants" id="AET2Gv20115700.5"/>
    </source>
</evidence>
<evidence type="ECO:0000256" key="2">
    <source>
        <dbReference type="ARBA" id="ARBA00023015"/>
    </source>
</evidence>
<evidence type="ECO:0000259" key="6">
    <source>
        <dbReference type="PROSITE" id="PS51005"/>
    </source>
</evidence>
<dbReference type="GO" id="GO:0006355">
    <property type="term" value="P:regulation of DNA-templated transcription"/>
    <property type="evidence" value="ECO:0007669"/>
    <property type="project" value="InterPro"/>
</dbReference>
<evidence type="ECO:0000256" key="4">
    <source>
        <dbReference type="ARBA" id="ARBA00023163"/>
    </source>
</evidence>
<feature type="domain" description="NAC" evidence="6">
    <location>
        <begin position="13"/>
        <end position="173"/>
    </location>
</feature>
<evidence type="ECO:0000313" key="8">
    <source>
        <dbReference type="Proteomes" id="UP000015105"/>
    </source>
</evidence>
<dbReference type="Pfam" id="PF02365">
    <property type="entry name" value="NAM"/>
    <property type="match status" value="1"/>
</dbReference>
<dbReference type="Gene3D" id="2.170.150.80">
    <property type="entry name" value="NAC domain"/>
    <property type="match status" value="1"/>
</dbReference>
<comment type="subcellular location">
    <subcellularLocation>
        <location evidence="1">Nucleus</location>
    </subcellularLocation>
</comment>
<dbReference type="STRING" id="200361.A0A453AFG0"/>
<keyword evidence="3" id="KW-0238">DNA-binding</keyword>
<sequence length="412" mass="46380">MESRNDVKSDEILMPGFRFHPTDEELVSFYLKKKIQQKPISIELIRQLDIYKFDPWDLPKLASTGGETESYFYCPRDRKYRNSARPNRVTAAGFWKATGTDRPIYSSEGTRCVGLKKSLVFYKGRAARGIKTDWMMHEFRLPSLADTSLPKSRPIDKNIPLNDSWTICRIFKKTSSMAAQRALSHTWGAPLPGETEQDLFSALQPVQALHFASESSSSSLQVAAALPSNQFNGKYGFQGQHQQFQKPSNTQENGSSCKVISFNCGPSLQVLKGPIILPFQTQPPSQSQAPPVQGHFFCCQKQDSWTICRIFKKTSSMAVQQPEQITGFVTGSSEDVNAEMSCRDQESSTMKHGDTSHMKNEWEAPGRLNFPFDLGADSSDDWECNIPWESFLSPTVPAEITQIQFGTMRLPM</sequence>
<dbReference type="PANTHER" id="PTHR31744">
    <property type="entry name" value="PROTEIN CUP-SHAPED COTYLEDON 2-RELATED"/>
    <property type="match status" value="1"/>
</dbReference>
<dbReference type="Proteomes" id="UP000015105">
    <property type="component" value="Chromosome 2D"/>
</dbReference>
<dbReference type="SUPFAM" id="SSF101941">
    <property type="entry name" value="NAC domain"/>
    <property type="match status" value="1"/>
</dbReference>
<name>A0A453AFG0_AEGTS</name>
<dbReference type="PROSITE" id="PS51005">
    <property type="entry name" value="NAC"/>
    <property type="match status" value="1"/>
</dbReference>
<dbReference type="InterPro" id="IPR036093">
    <property type="entry name" value="NAC_dom_sf"/>
</dbReference>
<reference evidence="7" key="4">
    <citation type="submission" date="2019-03" db="UniProtKB">
        <authorList>
            <consortium name="EnsemblPlants"/>
        </authorList>
    </citation>
    <scope>IDENTIFICATION</scope>
</reference>
<accession>A0A453AFG0</accession>
<reference evidence="7" key="5">
    <citation type="journal article" date="2021" name="G3 (Bethesda)">
        <title>Aegilops tauschii genome assembly Aet v5.0 features greater sequence contiguity and improved annotation.</title>
        <authorList>
            <person name="Wang L."/>
            <person name="Zhu T."/>
            <person name="Rodriguez J.C."/>
            <person name="Deal K.R."/>
            <person name="Dubcovsky J."/>
            <person name="McGuire P.E."/>
            <person name="Lux T."/>
            <person name="Spannagl M."/>
            <person name="Mayer K.F.X."/>
            <person name="Baldrich P."/>
            <person name="Meyers B.C."/>
            <person name="Huo N."/>
            <person name="Gu Y.Q."/>
            <person name="Zhou H."/>
            <person name="Devos K.M."/>
            <person name="Bennetzen J.L."/>
            <person name="Unver T."/>
            <person name="Budak H."/>
            <person name="Gulick P.J."/>
            <person name="Galiba G."/>
            <person name="Kalapos B."/>
            <person name="Nelson D.R."/>
            <person name="Li P."/>
            <person name="You F.M."/>
            <person name="Luo M.C."/>
            <person name="Dvorak J."/>
        </authorList>
    </citation>
    <scope>NUCLEOTIDE SEQUENCE [LARGE SCALE GENOMIC DNA]</scope>
    <source>
        <strain evidence="7">cv. AL8/78</strain>
    </source>
</reference>
<keyword evidence="8" id="KW-1185">Reference proteome</keyword>
<keyword evidence="4" id="KW-0804">Transcription</keyword>
<dbReference type="InterPro" id="IPR003441">
    <property type="entry name" value="NAC-dom"/>
</dbReference>
<evidence type="ECO:0000256" key="1">
    <source>
        <dbReference type="ARBA" id="ARBA00004123"/>
    </source>
</evidence>
<reference evidence="8" key="1">
    <citation type="journal article" date="2014" name="Science">
        <title>Ancient hybridizations among the ancestral genomes of bread wheat.</title>
        <authorList>
            <consortium name="International Wheat Genome Sequencing Consortium,"/>
            <person name="Marcussen T."/>
            <person name="Sandve S.R."/>
            <person name="Heier L."/>
            <person name="Spannagl M."/>
            <person name="Pfeifer M."/>
            <person name="Jakobsen K.S."/>
            <person name="Wulff B.B."/>
            <person name="Steuernagel B."/>
            <person name="Mayer K.F."/>
            <person name="Olsen O.A."/>
        </authorList>
    </citation>
    <scope>NUCLEOTIDE SEQUENCE [LARGE SCALE GENOMIC DNA]</scope>
    <source>
        <strain evidence="8">cv. AL8/78</strain>
    </source>
</reference>
<dbReference type="GO" id="GO:0005634">
    <property type="term" value="C:nucleus"/>
    <property type="evidence" value="ECO:0007669"/>
    <property type="project" value="UniProtKB-SubCell"/>
</dbReference>
<dbReference type="AlphaFoldDB" id="A0A453AFG0"/>
<dbReference type="GO" id="GO:0099402">
    <property type="term" value="P:plant organ development"/>
    <property type="evidence" value="ECO:0007669"/>
    <property type="project" value="UniProtKB-ARBA"/>
</dbReference>
<dbReference type="PANTHER" id="PTHR31744:SF55">
    <property type="entry name" value="OS08G0436700 PROTEIN"/>
    <property type="match status" value="1"/>
</dbReference>
<dbReference type="Gramene" id="AET2Gv20115700.5">
    <property type="protein sequence ID" value="AET2Gv20115700.5"/>
    <property type="gene ID" value="AET2Gv20115700"/>
</dbReference>
<dbReference type="FunFam" id="2.170.150.80:FF:000007">
    <property type="entry name" value="NAC domain-containing protein 35"/>
    <property type="match status" value="1"/>
</dbReference>
<reference evidence="8" key="2">
    <citation type="journal article" date="2017" name="Nat. Plants">
        <title>The Aegilops tauschii genome reveals multiple impacts of transposons.</title>
        <authorList>
            <person name="Zhao G."/>
            <person name="Zou C."/>
            <person name="Li K."/>
            <person name="Wang K."/>
            <person name="Li T."/>
            <person name="Gao L."/>
            <person name="Zhang X."/>
            <person name="Wang H."/>
            <person name="Yang Z."/>
            <person name="Liu X."/>
            <person name="Jiang W."/>
            <person name="Mao L."/>
            <person name="Kong X."/>
            <person name="Jiao Y."/>
            <person name="Jia J."/>
        </authorList>
    </citation>
    <scope>NUCLEOTIDE SEQUENCE [LARGE SCALE GENOMIC DNA]</scope>
    <source>
        <strain evidence="8">cv. AL8/78</strain>
    </source>
</reference>
<keyword evidence="5" id="KW-0539">Nucleus</keyword>
<evidence type="ECO:0000256" key="5">
    <source>
        <dbReference type="ARBA" id="ARBA00023242"/>
    </source>
</evidence>
<organism evidence="7 8">
    <name type="scientific">Aegilops tauschii subsp. strangulata</name>
    <name type="common">Goatgrass</name>
    <dbReference type="NCBI Taxonomy" id="200361"/>
    <lineage>
        <taxon>Eukaryota</taxon>
        <taxon>Viridiplantae</taxon>
        <taxon>Streptophyta</taxon>
        <taxon>Embryophyta</taxon>
        <taxon>Tracheophyta</taxon>
        <taxon>Spermatophyta</taxon>
        <taxon>Magnoliopsida</taxon>
        <taxon>Liliopsida</taxon>
        <taxon>Poales</taxon>
        <taxon>Poaceae</taxon>
        <taxon>BOP clade</taxon>
        <taxon>Pooideae</taxon>
        <taxon>Triticodae</taxon>
        <taxon>Triticeae</taxon>
        <taxon>Triticinae</taxon>
        <taxon>Aegilops</taxon>
    </lineage>
</organism>
<evidence type="ECO:0000256" key="3">
    <source>
        <dbReference type="ARBA" id="ARBA00023125"/>
    </source>
</evidence>
<proteinExistence type="predicted"/>
<dbReference type="GO" id="GO:0003677">
    <property type="term" value="F:DNA binding"/>
    <property type="evidence" value="ECO:0007669"/>
    <property type="project" value="UniProtKB-KW"/>
</dbReference>
<reference evidence="7" key="3">
    <citation type="journal article" date="2017" name="Nature">
        <title>Genome sequence of the progenitor of the wheat D genome Aegilops tauschii.</title>
        <authorList>
            <person name="Luo M.C."/>
            <person name="Gu Y.Q."/>
            <person name="Puiu D."/>
            <person name="Wang H."/>
            <person name="Twardziok S.O."/>
            <person name="Deal K.R."/>
            <person name="Huo N."/>
            <person name="Zhu T."/>
            <person name="Wang L."/>
            <person name="Wang Y."/>
            <person name="McGuire P.E."/>
            <person name="Liu S."/>
            <person name="Long H."/>
            <person name="Ramasamy R.K."/>
            <person name="Rodriguez J.C."/>
            <person name="Van S.L."/>
            <person name="Yuan L."/>
            <person name="Wang Z."/>
            <person name="Xia Z."/>
            <person name="Xiao L."/>
            <person name="Anderson O.D."/>
            <person name="Ouyang S."/>
            <person name="Liang Y."/>
            <person name="Zimin A.V."/>
            <person name="Pertea G."/>
            <person name="Qi P."/>
            <person name="Bennetzen J.L."/>
            <person name="Dai X."/>
            <person name="Dawson M.W."/>
            <person name="Muller H.G."/>
            <person name="Kugler K."/>
            <person name="Rivarola-Duarte L."/>
            <person name="Spannagl M."/>
            <person name="Mayer K.F.X."/>
            <person name="Lu F.H."/>
            <person name="Bevan M.W."/>
            <person name="Leroy P."/>
            <person name="Li P."/>
            <person name="You F.M."/>
            <person name="Sun Q."/>
            <person name="Liu Z."/>
            <person name="Lyons E."/>
            <person name="Wicker T."/>
            <person name="Salzberg S.L."/>
            <person name="Devos K.M."/>
            <person name="Dvorak J."/>
        </authorList>
    </citation>
    <scope>NUCLEOTIDE SEQUENCE [LARGE SCALE GENOMIC DNA]</scope>
    <source>
        <strain evidence="7">cv. AL8/78</strain>
    </source>
</reference>
<keyword evidence="2" id="KW-0805">Transcription regulation</keyword>
<protein>
    <recommendedName>
        <fullName evidence="6">NAC domain-containing protein</fullName>
    </recommendedName>
</protein>
<dbReference type="EnsemblPlants" id="AET2Gv20115700.5">
    <property type="protein sequence ID" value="AET2Gv20115700.5"/>
    <property type="gene ID" value="AET2Gv20115700"/>
</dbReference>